<evidence type="ECO:0000313" key="4">
    <source>
        <dbReference type="EMBL" id="KAG6401517.1"/>
    </source>
</evidence>
<keyword evidence="2" id="KW-0539">Nucleus</keyword>
<dbReference type="GO" id="GO:0003682">
    <property type="term" value="F:chromatin binding"/>
    <property type="evidence" value="ECO:0007669"/>
    <property type="project" value="TreeGrafter"/>
</dbReference>
<dbReference type="Pfam" id="PF16135">
    <property type="entry name" value="TDBD"/>
    <property type="match status" value="1"/>
</dbReference>
<comment type="subcellular location">
    <subcellularLocation>
        <location evidence="1">Nucleus</location>
    </subcellularLocation>
</comment>
<reference evidence="4" key="1">
    <citation type="submission" date="2018-01" db="EMBL/GenBank/DDBJ databases">
        <authorList>
            <person name="Mao J.F."/>
        </authorList>
    </citation>
    <scope>NUCLEOTIDE SEQUENCE</scope>
    <source>
        <strain evidence="4">Huo1</strain>
        <tissue evidence="4">Leaf</tissue>
    </source>
</reference>
<evidence type="ECO:0000256" key="1">
    <source>
        <dbReference type="ARBA" id="ARBA00004123"/>
    </source>
</evidence>
<sequence>MGNKRHILSIYNAMKSREEEELVMKKECKAVHVVEVQKAQEIESTFGDFSLPQWMFGSCGGSIFKEETTLNPKVKVKKTKAENSPKVEAKISDGALKNTWWKKKLAISYASKIDRKSNATIYGITSACSWNSFADGKFREEHNKSCVVLEIPKHVRPTGIRKITFKFSKPKDECDSDLSVKPLADDKFNEDLYDNQISLSAADGFHCFQNDDWIALENSKVKLGIVDGECLDPRSPSSCPPNMELRMSKKIIPNNYPSNVKKLLSTGILEGAWVKYLSMSGEELPGIIKSGGYLCGCCVCNFSKVVSSYEFEHHSGSKTRHPNNHIYLENGKPINSIIEELKNAPLSSVDTVIKAIAGSSLNEEYYQRWKGPLIWLLNLQAVHLSCLLYSWLGAITLLIAGNFTYEVSCLDSGVN</sequence>
<evidence type="ECO:0000313" key="5">
    <source>
        <dbReference type="Proteomes" id="UP000298416"/>
    </source>
</evidence>
<dbReference type="EMBL" id="PNBA02000014">
    <property type="protein sequence ID" value="KAG6401517.1"/>
    <property type="molecule type" value="Genomic_DNA"/>
</dbReference>
<dbReference type="GO" id="GO:0000977">
    <property type="term" value="F:RNA polymerase II transcription regulatory region sequence-specific DNA binding"/>
    <property type="evidence" value="ECO:0007669"/>
    <property type="project" value="TreeGrafter"/>
</dbReference>
<feature type="domain" description="Tify" evidence="3">
    <location>
        <begin position="286"/>
        <end position="340"/>
    </location>
</feature>
<evidence type="ECO:0000256" key="2">
    <source>
        <dbReference type="ARBA" id="ARBA00023242"/>
    </source>
</evidence>
<name>A0A8X8ZDU9_SALSN</name>
<protein>
    <recommendedName>
        <fullName evidence="3">Tify domain-containing protein</fullName>
    </recommendedName>
</protein>
<reference evidence="4" key="2">
    <citation type="submission" date="2020-08" db="EMBL/GenBank/DDBJ databases">
        <title>Plant Genome Project.</title>
        <authorList>
            <person name="Zhang R.-G."/>
        </authorList>
    </citation>
    <scope>NUCLEOTIDE SEQUENCE</scope>
    <source>
        <strain evidence="4">Huo1</strain>
        <tissue evidence="4">Leaf</tissue>
    </source>
</reference>
<organism evidence="4">
    <name type="scientific">Salvia splendens</name>
    <name type="common">Scarlet sage</name>
    <dbReference type="NCBI Taxonomy" id="180675"/>
    <lineage>
        <taxon>Eukaryota</taxon>
        <taxon>Viridiplantae</taxon>
        <taxon>Streptophyta</taxon>
        <taxon>Embryophyta</taxon>
        <taxon>Tracheophyta</taxon>
        <taxon>Spermatophyta</taxon>
        <taxon>Magnoliopsida</taxon>
        <taxon>eudicotyledons</taxon>
        <taxon>Gunneridae</taxon>
        <taxon>Pentapetalae</taxon>
        <taxon>asterids</taxon>
        <taxon>lamiids</taxon>
        <taxon>Lamiales</taxon>
        <taxon>Lamiaceae</taxon>
        <taxon>Nepetoideae</taxon>
        <taxon>Mentheae</taxon>
        <taxon>Salviinae</taxon>
        <taxon>Salvia</taxon>
        <taxon>Salvia subgen. Calosphace</taxon>
        <taxon>core Calosphace</taxon>
    </lineage>
</organism>
<dbReference type="PANTHER" id="PTHR47025:SF7">
    <property type="entry name" value="ACYL-COA N-ACYLTRANSFERASE WITH RING_FYVE_PHD-TYPE ZINC FINGER DOMAIN-CONTAINING PROTEIN"/>
    <property type="match status" value="1"/>
</dbReference>
<dbReference type="PANTHER" id="PTHR47025">
    <property type="entry name" value="AUTOIMMUNE REGULATOR"/>
    <property type="match status" value="1"/>
</dbReference>
<dbReference type="GO" id="GO:0005634">
    <property type="term" value="C:nucleus"/>
    <property type="evidence" value="ECO:0007669"/>
    <property type="project" value="UniProtKB-SubCell"/>
</dbReference>
<dbReference type="GO" id="GO:0045944">
    <property type="term" value="P:positive regulation of transcription by RNA polymerase II"/>
    <property type="evidence" value="ECO:0007669"/>
    <property type="project" value="TreeGrafter"/>
</dbReference>
<evidence type="ECO:0000259" key="3">
    <source>
        <dbReference type="Pfam" id="PF16135"/>
    </source>
</evidence>
<dbReference type="InterPro" id="IPR032308">
    <property type="entry name" value="TDBD"/>
</dbReference>
<gene>
    <name evidence="4" type="ORF">SASPL_138375</name>
</gene>
<proteinExistence type="predicted"/>
<dbReference type="AlphaFoldDB" id="A0A8X8ZDU9"/>
<accession>A0A8X8ZDU9</accession>
<comment type="caution">
    <text evidence="4">The sequence shown here is derived from an EMBL/GenBank/DDBJ whole genome shotgun (WGS) entry which is preliminary data.</text>
</comment>
<keyword evidence="5" id="KW-1185">Reference proteome</keyword>
<dbReference type="Proteomes" id="UP000298416">
    <property type="component" value="Unassembled WGS sequence"/>
</dbReference>
<dbReference type="GO" id="GO:0042393">
    <property type="term" value="F:histone binding"/>
    <property type="evidence" value="ECO:0007669"/>
    <property type="project" value="TreeGrafter"/>
</dbReference>